<dbReference type="Gene3D" id="3.50.50.60">
    <property type="entry name" value="FAD/NAD(P)-binding domain"/>
    <property type="match status" value="2"/>
</dbReference>
<dbReference type="PANTHER" id="PTHR47469">
    <property type="entry name" value="MONOOXYGENASE-LIKE"/>
    <property type="match status" value="1"/>
</dbReference>
<dbReference type="NCBIfam" id="NF005566">
    <property type="entry name" value="PRK07236.1"/>
    <property type="match status" value="1"/>
</dbReference>
<dbReference type="SUPFAM" id="SSF51905">
    <property type="entry name" value="FAD/NAD(P)-binding domain"/>
    <property type="match status" value="1"/>
</dbReference>
<proteinExistence type="predicted"/>
<dbReference type="PANTHER" id="PTHR47469:SF2">
    <property type="entry name" value="OS06G0597600 PROTEIN"/>
    <property type="match status" value="1"/>
</dbReference>
<organism evidence="2">
    <name type="scientific">freshwater metagenome</name>
    <dbReference type="NCBI Taxonomy" id="449393"/>
    <lineage>
        <taxon>unclassified sequences</taxon>
        <taxon>metagenomes</taxon>
        <taxon>ecological metagenomes</taxon>
    </lineage>
</organism>
<reference evidence="2" key="1">
    <citation type="submission" date="2020-05" db="EMBL/GenBank/DDBJ databases">
        <authorList>
            <person name="Chiriac C."/>
            <person name="Salcher M."/>
            <person name="Ghai R."/>
            <person name="Kavagutti S V."/>
        </authorList>
    </citation>
    <scope>NUCLEOTIDE SEQUENCE</scope>
</reference>
<dbReference type="InterPro" id="IPR054707">
    <property type="entry name" value="DhpH_subs-bd"/>
</dbReference>
<sequence>MGTMPRVAVVGGSLGGLTAALLLRDLGCEVSVYERSHADLEARGAGIAVLEATWRYPVERLGVPAEDFSSETTWVRFVSEDGSMVHEQRHPYLLSSWNAVYRVLLHGFGRDHYHLSSEMTSFEDDGEHVTLTFADGRIEVVDLLVCADGITSAARKTLLPEVTGGYAGYVAWRGVIPEAELSQGTYDALFDTLTYQVMPNSHILVYPIPGPGGEVEQGKRLMNIVWYRNVAADVLDEFLTDTNGEIRVLSVPPGLMNEQAIAAMRADAHALLAPQLAEVVTRIEEPFVQVVYDIEVPRMAFGRVCLIGDAAFGVRPHAAAGTAKAAEDGWVLAEELAAADGDVPTALAKWETRQLALGHDLLARTRDIGRRSQIDGDFIAGDPRLVFGLYRPGH</sequence>
<dbReference type="Pfam" id="PF22607">
    <property type="entry name" value="FAD_binding-like"/>
    <property type="match status" value="1"/>
</dbReference>
<dbReference type="InterPro" id="IPR036188">
    <property type="entry name" value="FAD/NAD-bd_sf"/>
</dbReference>
<name>A0A6J7CIJ2_9ZZZZ</name>
<gene>
    <name evidence="2" type="ORF">UFOPK3402_00034</name>
</gene>
<protein>
    <submittedName>
        <fullName evidence="2">Unannotated protein</fullName>
    </submittedName>
</protein>
<evidence type="ECO:0000259" key="1">
    <source>
        <dbReference type="Pfam" id="PF22607"/>
    </source>
</evidence>
<dbReference type="PRINTS" id="PR00420">
    <property type="entry name" value="RNGMNOXGNASE"/>
</dbReference>
<dbReference type="InterPro" id="IPR053212">
    <property type="entry name" value="DHP_3-monooxygenase"/>
</dbReference>
<dbReference type="AlphaFoldDB" id="A0A6J7CIJ2"/>
<dbReference type="EMBL" id="CAFBLS010000002">
    <property type="protein sequence ID" value="CAB4857521.1"/>
    <property type="molecule type" value="Genomic_DNA"/>
</dbReference>
<accession>A0A6J7CIJ2</accession>
<evidence type="ECO:0000313" key="2">
    <source>
        <dbReference type="EMBL" id="CAB4857521.1"/>
    </source>
</evidence>
<dbReference type="SUPFAM" id="SSF54373">
    <property type="entry name" value="FAD-linked reductases, C-terminal domain"/>
    <property type="match status" value="1"/>
</dbReference>
<feature type="domain" description="2,6-dihydroxypyridine 3-monooxygenase substrate binding" evidence="1">
    <location>
        <begin position="166"/>
        <end position="293"/>
    </location>
</feature>